<feature type="compositionally biased region" description="Low complexity" evidence="6">
    <location>
        <begin position="19"/>
        <end position="33"/>
    </location>
</feature>
<gene>
    <name evidence="7" type="ORF">HRG_07215</name>
</gene>
<evidence type="ECO:0000256" key="3">
    <source>
        <dbReference type="ARBA" id="ARBA00022771"/>
    </source>
</evidence>
<dbReference type="GO" id="GO:0005634">
    <property type="term" value="C:nucleus"/>
    <property type="evidence" value="ECO:0007669"/>
    <property type="project" value="UniProtKB-SubCell"/>
</dbReference>
<dbReference type="RefSeq" id="XP_044719648.1">
    <property type="nucleotide sequence ID" value="XM_044865686.1"/>
</dbReference>
<reference evidence="7" key="1">
    <citation type="submission" date="2021-09" db="EMBL/GenBank/DDBJ databases">
        <title>A high-quality genome of the endoparasitic fungus Hirsutella rhossiliensis with a comparison of Hirsutella genomes reveals transposable elements contributing to genome size variation.</title>
        <authorList>
            <person name="Lin R."/>
            <person name="Jiao Y."/>
            <person name="Sun X."/>
            <person name="Ling J."/>
            <person name="Xie B."/>
            <person name="Cheng X."/>
        </authorList>
    </citation>
    <scope>NUCLEOTIDE SEQUENCE</scope>
    <source>
        <strain evidence="7">HR02</strain>
    </source>
</reference>
<comment type="caution">
    <text evidence="7">The sequence shown here is derived from an EMBL/GenBank/DDBJ whole genome shotgun (WGS) entry which is preliminary data.</text>
</comment>
<proteinExistence type="predicted"/>
<organism evidence="7 8">
    <name type="scientific">Hirsutella rhossiliensis</name>
    <dbReference type="NCBI Taxonomy" id="111463"/>
    <lineage>
        <taxon>Eukaryota</taxon>
        <taxon>Fungi</taxon>
        <taxon>Dikarya</taxon>
        <taxon>Ascomycota</taxon>
        <taxon>Pezizomycotina</taxon>
        <taxon>Sordariomycetes</taxon>
        <taxon>Hypocreomycetidae</taxon>
        <taxon>Hypocreales</taxon>
        <taxon>Ophiocordycipitaceae</taxon>
        <taxon>Hirsutella</taxon>
    </lineage>
</organism>
<keyword evidence="2" id="KW-0479">Metal-binding</keyword>
<comment type="subcellular location">
    <subcellularLocation>
        <location evidence="1">Nucleus</location>
    </subcellularLocation>
</comment>
<dbReference type="Proteomes" id="UP000824596">
    <property type="component" value="Unassembled WGS sequence"/>
</dbReference>
<feature type="region of interest" description="Disordered" evidence="6">
    <location>
        <begin position="1"/>
        <end position="33"/>
    </location>
</feature>
<evidence type="ECO:0000256" key="6">
    <source>
        <dbReference type="SAM" id="MobiDB-lite"/>
    </source>
</evidence>
<accession>A0A9P8SI11</accession>
<dbReference type="InterPro" id="IPR052035">
    <property type="entry name" value="ZnF_BED_domain_contain"/>
</dbReference>
<evidence type="ECO:0000256" key="2">
    <source>
        <dbReference type="ARBA" id="ARBA00022723"/>
    </source>
</evidence>
<dbReference type="PANTHER" id="PTHR46481:SF10">
    <property type="entry name" value="ZINC FINGER BED DOMAIN-CONTAINING PROTEIN 39"/>
    <property type="match status" value="1"/>
</dbReference>
<keyword evidence="8" id="KW-1185">Reference proteome</keyword>
<dbReference type="SUPFAM" id="SSF53098">
    <property type="entry name" value="Ribonuclease H-like"/>
    <property type="match status" value="1"/>
</dbReference>
<evidence type="ECO:0000256" key="1">
    <source>
        <dbReference type="ARBA" id="ARBA00004123"/>
    </source>
</evidence>
<protein>
    <submittedName>
        <fullName evidence="7">Restless-like transposase</fullName>
    </submittedName>
</protein>
<dbReference type="InterPro" id="IPR012337">
    <property type="entry name" value="RNaseH-like_sf"/>
</dbReference>
<dbReference type="GeneID" id="68356344"/>
<keyword evidence="4" id="KW-0862">Zinc</keyword>
<name>A0A9P8SI11_9HYPO</name>
<dbReference type="EMBL" id="JAIZPD010000007">
    <property type="protein sequence ID" value="KAH0962135.1"/>
    <property type="molecule type" value="Genomic_DNA"/>
</dbReference>
<evidence type="ECO:0000256" key="5">
    <source>
        <dbReference type="ARBA" id="ARBA00023242"/>
    </source>
</evidence>
<keyword evidence="3" id="KW-0863">Zinc-finger</keyword>
<evidence type="ECO:0000313" key="7">
    <source>
        <dbReference type="EMBL" id="KAH0962135.1"/>
    </source>
</evidence>
<evidence type="ECO:0000256" key="4">
    <source>
        <dbReference type="ARBA" id="ARBA00022833"/>
    </source>
</evidence>
<dbReference type="AlphaFoldDB" id="A0A9P8SI11"/>
<evidence type="ECO:0000313" key="8">
    <source>
        <dbReference type="Proteomes" id="UP000824596"/>
    </source>
</evidence>
<dbReference type="GO" id="GO:0008270">
    <property type="term" value="F:zinc ion binding"/>
    <property type="evidence" value="ECO:0007669"/>
    <property type="project" value="UniProtKB-KW"/>
</dbReference>
<sequence length="276" mass="31216">MSASFTASPVATPSPTPTSPASTPSSNSTPYTFSAQYPKAPDEFVQDRVTYVKRETVANKGCRLGSSHIWKYAGKYKQELFVINGTSRARNHLEQKHQIDCQTGVRRKGSAQKSVLDQQKDAAASSAFFWKESMEKFKELLIRWIVCCHIAFFQLENRHFRELLFFLSPALMNHLPKAARTIRSWIITAFESKKQQLMEELHQARSRVSISFDLWTSPNPYAILGVVAMWIDATGKRRSTVLGMRRVYGEHTGENVGSIVVEILQEYNIGGDLCCD</sequence>
<dbReference type="OrthoDB" id="4748669at2759"/>
<feature type="compositionally biased region" description="Low complexity" evidence="6">
    <location>
        <begin position="1"/>
        <end position="11"/>
    </location>
</feature>
<keyword evidence="5" id="KW-0539">Nucleus</keyword>
<dbReference type="PANTHER" id="PTHR46481">
    <property type="entry name" value="ZINC FINGER BED DOMAIN-CONTAINING PROTEIN 4"/>
    <property type="match status" value="1"/>
</dbReference>